<gene>
    <name evidence="2" type="ORF">AXG93_291s1200</name>
</gene>
<evidence type="ECO:0000313" key="2">
    <source>
        <dbReference type="EMBL" id="OAE19839.1"/>
    </source>
</evidence>
<proteinExistence type="predicted"/>
<feature type="region of interest" description="Disordered" evidence="1">
    <location>
        <begin position="1"/>
        <end position="20"/>
    </location>
</feature>
<feature type="region of interest" description="Disordered" evidence="1">
    <location>
        <begin position="34"/>
        <end position="138"/>
    </location>
</feature>
<dbReference type="EMBL" id="LVLJ01003745">
    <property type="protein sequence ID" value="OAE19839.1"/>
    <property type="molecule type" value="Genomic_DNA"/>
</dbReference>
<accession>A0A176VG05</accession>
<evidence type="ECO:0000313" key="3">
    <source>
        <dbReference type="Proteomes" id="UP000077202"/>
    </source>
</evidence>
<dbReference type="Proteomes" id="UP000077202">
    <property type="component" value="Unassembled WGS sequence"/>
</dbReference>
<comment type="caution">
    <text evidence="2">The sequence shown here is derived from an EMBL/GenBank/DDBJ whole genome shotgun (WGS) entry which is preliminary data.</text>
</comment>
<dbReference type="AlphaFoldDB" id="A0A176VG05"/>
<feature type="compositionally biased region" description="Basic residues" evidence="1">
    <location>
        <begin position="214"/>
        <end position="228"/>
    </location>
</feature>
<sequence length="288" mass="30751">MPTFSQEPKESIVLDLPQTRSQPLSLARILREANEPLVPEMGSEGVELLEDEDDGRTVSQAQLGSGLRAIDQPREGGRDSTAPVQESTAPASPSNHVTPRSTDGQTDGRPASLFLSAPASGVPATFGPSTAPPPSMTSQGLRWAQIRRAEEIAEKLHESARRSSRSPVAGLQSAVWESCLCPCPCPVNLWLHSLVGKSKARVAIATRRDETRRGERRGRGRRGRRSFMKSKGSETATEAEAEAEGRGARAGARQADNNCEGGGGRRRAAAVMRIAGRNSGAAELSRVE</sequence>
<feature type="compositionally biased region" description="Polar residues" evidence="1">
    <location>
        <begin position="82"/>
        <end position="105"/>
    </location>
</feature>
<evidence type="ECO:0000256" key="1">
    <source>
        <dbReference type="SAM" id="MobiDB-lite"/>
    </source>
</evidence>
<name>A0A176VG05_MARPO</name>
<organism evidence="2 3">
    <name type="scientific">Marchantia polymorpha subsp. ruderalis</name>
    <dbReference type="NCBI Taxonomy" id="1480154"/>
    <lineage>
        <taxon>Eukaryota</taxon>
        <taxon>Viridiplantae</taxon>
        <taxon>Streptophyta</taxon>
        <taxon>Embryophyta</taxon>
        <taxon>Marchantiophyta</taxon>
        <taxon>Marchantiopsida</taxon>
        <taxon>Marchantiidae</taxon>
        <taxon>Marchantiales</taxon>
        <taxon>Marchantiaceae</taxon>
        <taxon>Marchantia</taxon>
    </lineage>
</organism>
<reference evidence="2" key="1">
    <citation type="submission" date="2016-03" db="EMBL/GenBank/DDBJ databases">
        <title>Mechanisms controlling the formation of the plant cell surface in tip-growing cells are functionally conserved among land plants.</title>
        <authorList>
            <person name="Honkanen S."/>
            <person name="Jones V.A."/>
            <person name="Morieri G."/>
            <person name="Champion C."/>
            <person name="Hetherington A.J."/>
            <person name="Kelly S."/>
            <person name="Saint-Marcoux D."/>
            <person name="Proust H."/>
            <person name="Prescott H."/>
            <person name="Dolan L."/>
        </authorList>
    </citation>
    <scope>NUCLEOTIDE SEQUENCE [LARGE SCALE GENOMIC DNA]</scope>
    <source>
        <tissue evidence="2">Whole gametophyte</tissue>
    </source>
</reference>
<feature type="region of interest" description="Disordered" evidence="1">
    <location>
        <begin position="207"/>
        <end position="266"/>
    </location>
</feature>
<keyword evidence="3" id="KW-1185">Reference proteome</keyword>
<protein>
    <submittedName>
        <fullName evidence="2">Uncharacterized protein</fullName>
    </submittedName>
</protein>